<dbReference type="AlphaFoldDB" id="A0A1Q5PS09"/>
<dbReference type="InterPro" id="IPR035996">
    <property type="entry name" value="4pyrrol_Methylase_sf"/>
</dbReference>
<evidence type="ECO:0000313" key="9">
    <source>
        <dbReference type="EMBL" id="OKL50361.1"/>
    </source>
</evidence>
<reference evidence="10" key="1">
    <citation type="submission" date="2016-11" db="EMBL/GenBank/DDBJ databases">
        <title>Actinomyces gypaetusis sp. nov. isolated from Gypaetus barbatus in Qinghai Tibet Plateau China.</title>
        <authorList>
            <person name="Meng X."/>
        </authorList>
    </citation>
    <scope>NUCLEOTIDE SEQUENCE [LARGE SCALE GENOMIC DNA]</scope>
    <source>
        <strain evidence="10">DSM 15383</strain>
    </source>
</reference>
<evidence type="ECO:0000256" key="3">
    <source>
        <dbReference type="ARBA" id="ARBA00022603"/>
    </source>
</evidence>
<comment type="function">
    <text evidence="6">Catalyzes the 2'-O-methylation of the ribose of cytidine 1402 (C1402) in 16S rRNA.</text>
</comment>
<dbReference type="CDD" id="cd11648">
    <property type="entry name" value="RsmI"/>
    <property type="match status" value="1"/>
</dbReference>
<dbReference type="Gene3D" id="3.30.950.10">
    <property type="entry name" value="Methyltransferase, Cobalt-precorrin-4 Transmethylase, Domain 2"/>
    <property type="match status" value="1"/>
</dbReference>
<keyword evidence="4 6" id="KW-0808">Transferase</keyword>
<feature type="domain" description="Tetrapyrrole methylase" evidence="7">
    <location>
        <begin position="20"/>
        <end position="221"/>
    </location>
</feature>
<evidence type="ECO:0000313" key="10">
    <source>
        <dbReference type="Proteomes" id="UP000186465"/>
    </source>
</evidence>
<organism evidence="9 10">
    <name type="scientific">Boudabousia marimammalium</name>
    <dbReference type="NCBI Taxonomy" id="156892"/>
    <lineage>
        <taxon>Bacteria</taxon>
        <taxon>Bacillati</taxon>
        <taxon>Actinomycetota</taxon>
        <taxon>Actinomycetes</taxon>
        <taxon>Actinomycetales</taxon>
        <taxon>Actinomycetaceae</taxon>
        <taxon>Boudabousia</taxon>
    </lineage>
</organism>
<dbReference type="FunFam" id="3.30.950.10:FF:000002">
    <property type="entry name" value="Ribosomal RNA small subunit methyltransferase I"/>
    <property type="match status" value="1"/>
</dbReference>
<keyword evidence="5 6" id="KW-0949">S-adenosyl-L-methionine</keyword>
<dbReference type="InterPro" id="IPR053910">
    <property type="entry name" value="RsmI_HTH"/>
</dbReference>
<keyword evidence="2 6" id="KW-0698">rRNA processing</keyword>
<accession>A0A1Q5PS09</accession>
<dbReference type="PANTHER" id="PTHR46111">
    <property type="entry name" value="RIBOSOMAL RNA SMALL SUBUNIT METHYLTRANSFERASE I"/>
    <property type="match status" value="1"/>
</dbReference>
<dbReference type="EC" id="2.1.1.198" evidence="6"/>
<evidence type="ECO:0000256" key="6">
    <source>
        <dbReference type="HAMAP-Rule" id="MF_01877"/>
    </source>
</evidence>
<dbReference type="NCBIfam" id="TIGR00096">
    <property type="entry name" value="16S rRNA (cytidine(1402)-2'-O)-methyltransferase"/>
    <property type="match status" value="1"/>
</dbReference>
<proteinExistence type="inferred from homology"/>
<dbReference type="Proteomes" id="UP000186465">
    <property type="component" value="Unassembled WGS sequence"/>
</dbReference>
<dbReference type="SUPFAM" id="SSF53790">
    <property type="entry name" value="Tetrapyrrole methylase"/>
    <property type="match status" value="1"/>
</dbReference>
<dbReference type="EMBL" id="MPDM01000002">
    <property type="protein sequence ID" value="OKL50361.1"/>
    <property type="molecule type" value="Genomic_DNA"/>
</dbReference>
<dbReference type="PIRSF" id="PIRSF005917">
    <property type="entry name" value="MTase_YraL"/>
    <property type="match status" value="1"/>
</dbReference>
<comment type="subcellular location">
    <subcellularLocation>
        <location evidence="6">Cytoplasm</location>
    </subcellularLocation>
</comment>
<comment type="caution">
    <text evidence="9">The sequence shown here is derived from an EMBL/GenBank/DDBJ whole genome shotgun (WGS) entry which is preliminary data.</text>
</comment>
<dbReference type="PROSITE" id="PS01296">
    <property type="entry name" value="RSMI"/>
    <property type="match status" value="1"/>
</dbReference>
<evidence type="ECO:0000256" key="1">
    <source>
        <dbReference type="ARBA" id="ARBA00022490"/>
    </source>
</evidence>
<dbReference type="Gene3D" id="3.40.1010.10">
    <property type="entry name" value="Cobalt-precorrin-4 Transmethylase, Domain 1"/>
    <property type="match status" value="1"/>
</dbReference>
<dbReference type="STRING" id="156892.BM477_02990"/>
<feature type="domain" description="RsmI HTH" evidence="8">
    <location>
        <begin position="248"/>
        <end position="289"/>
    </location>
</feature>
<dbReference type="InterPro" id="IPR000878">
    <property type="entry name" value="4pyrrol_Mease"/>
</dbReference>
<dbReference type="InterPro" id="IPR008189">
    <property type="entry name" value="rRNA_ssu_MeTfrase_I"/>
</dbReference>
<dbReference type="InterPro" id="IPR018063">
    <property type="entry name" value="SAM_MeTrfase_RsmI_CS"/>
</dbReference>
<dbReference type="FunFam" id="3.40.1010.10:FF:000007">
    <property type="entry name" value="Ribosomal RNA small subunit methyltransferase I"/>
    <property type="match status" value="1"/>
</dbReference>
<dbReference type="PANTHER" id="PTHR46111:SF1">
    <property type="entry name" value="RIBOSOMAL RNA SMALL SUBUNIT METHYLTRANSFERASE I"/>
    <property type="match status" value="1"/>
</dbReference>
<comment type="similarity">
    <text evidence="6">Belongs to the methyltransferase superfamily. RsmI family.</text>
</comment>
<dbReference type="InterPro" id="IPR014777">
    <property type="entry name" value="4pyrrole_Mease_sub1"/>
</dbReference>
<dbReference type="GO" id="GO:0005737">
    <property type="term" value="C:cytoplasm"/>
    <property type="evidence" value="ECO:0007669"/>
    <property type="project" value="UniProtKB-SubCell"/>
</dbReference>
<dbReference type="GO" id="GO:0070677">
    <property type="term" value="F:rRNA (cytosine-2'-O-)-methyltransferase activity"/>
    <property type="evidence" value="ECO:0007669"/>
    <property type="project" value="UniProtKB-UniRule"/>
</dbReference>
<keyword evidence="10" id="KW-1185">Reference proteome</keyword>
<dbReference type="RefSeq" id="WP_075361187.1">
    <property type="nucleotide sequence ID" value="NZ_MPDM01000002.1"/>
</dbReference>
<name>A0A1Q5PS09_9ACTO</name>
<dbReference type="InterPro" id="IPR014776">
    <property type="entry name" value="4pyrrole_Mease_sub2"/>
</dbReference>
<protein>
    <recommendedName>
        <fullName evidence="6">Ribosomal RNA small subunit methyltransferase I</fullName>
        <ecNumber evidence="6">2.1.1.198</ecNumber>
    </recommendedName>
    <alternativeName>
        <fullName evidence="6">16S rRNA 2'-O-ribose C1402 methyltransferase</fullName>
    </alternativeName>
    <alternativeName>
        <fullName evidence="6">rRNA (cytidine-2'-O-)-methyltransferase RsmI</fullName>
    </alternativeName>
</protein>
<sequence length="292" mass="31416">MENTSRESARAIPVIPAGTIMLAGTPIGNSADASPRLRQALGEADLVAAEDTRRALALASRLEVRINGRIVSLHEHNEADRSAEIISHAHDGSRILVISDAGMPTISDPGYRLARAAIDDGVKVSVIPGPSAVLTALAISGLPTDRFSFEGFLPRKDGQRATMLEQLASEERTLVFFDSPRRVHDSLIVMAQQFGEDRRAVVCRELTKTHEEVLRGTLSQLVAQTEGEMLGEICIVVEGATAVSGEPEDHIRDVLALVESGMTLKEAAAEIAAVTGLRKNQLYKAVLEAREQ</sequence>
<evidence type="ECO:0000256" key="2">
    <source>
        <dbReference type="ARBA" id="ARBA00022552"/>
    </source>
</evidence>
<evidence type="ECO:0000256" key="4">
    <source>
        <dbReference type="ARBA" id="ARBA00022679"/>
    </source>
</evidence>
<evidence type="ECO:0000259" key="7">
    <source>
        <dbReference type="Pfam" id="PF00590"/>
    </source>
</evidence>
<keyword evidence="3 6" id="KW-0489">Methyltransferase</keyword>
<dbReference type="Pfam" id="PF00590">
    <property type="entry name" value="TP_methylase"/>
    <property type="match status" value="1"/>
</dbReference>
<keyword evidence="1 6" id="KW-0963">Cytoplasm</keyword>
<gene>
    <name evidence="6" type="primary">rsmI</name>
    <name evidence="9" type="ORF">BM477_02990</name>
</gene>
<dbReference type="Pfam" id="PF23016">
    <property type="entry name" value="RsmI_C"/>
    <property type="match status" value="1"/>
</dbReference>
<comment type="catalytic activity">
    <reaction evidence="6">
        <text>cytidine(1402) in 16S rRNA + S-adenosyl-L-methionine = 2'-O-methylcytidine(1402) in 16S rRNA + S-adenosyl-L-homocysteine + H(+)</text>
        <dbReference type="Rhea" id="RHEA:42924"/>
        <dbReference type="Rhea" id="RHEA-COMP:10285"/>
        <dbReference type="Rhea" id="RHEA-COMP:10286"/>
        <dbReference type="ChEBI" id="CHEBI:15378"/>
        <dbReference type="ChEBI" id="CHEBI:57856"/>
        <dbReference type="ChEBI" id="CHEBI:59789"/>
        <dbReference type="ChEBI" id="CHEBI:74495"/>
        <dbReference type="ChEBI" id="CHEBI:82748"/>
        <dbReference type="EC" id="2.1.1.198"/>
    </reaction>
</comment>
<evidence type="ECO:0000259" key="8">
    <source>
        <dbReference type="Pfam" id="PF23016"/>
    </source>
</evidence>
<dbReference type="HAMAP" id="MF_01877">
    <property type="entry name" value="16SrRNA_methyltr_I"/>
    <property type="match status" value="1"/>
</dbReference>
<evidence type="ECO:0000256" key="5">
    <source>
        <dbReference type="ARBA" id="ARBA00022691"/>
    </source>
</evidence>